<dbReference type="Proteomes" id="UP001165341">
    <property type="component" value="Unassembled WGS sequence"/>
</dbReference>
<dbReference type="EMBL" id="JALGAR010000003">
    <property type="protein sequence ID" value="MCI4658586.1"/>
    <property type="molecule type" value="Genomic_DNA"/>
</dbReference>
<feature type="transmembrane region" description="Helical" evidence="6">
    <location>
        <begin position="179"/>
        <end position="205"/>
    </location>
</feature>
<dbReference type="PANTHER" id="PTHR30177">
    <property type="entry name" value="GLYCINE BETAINE/L-PROLINE TRANSPORT SYSTEM PERMEASE PROTEIN PROW"/>
    <property type="match status" value="1"/>
</dbReference>
<dbReference type="GO" id="GO:0031460">
    <property type="term" value="P:glycine betaine transport"/>
    <property type="evidence" value="ECO:0007669"/>
    <property type="project" value="TreeGrafter"/>
</dbReference>
<dbReference type="InterPro" id="IPR051204">
    <property type="entry name" value="ABC_transp_perm/SBD"/>
</dbReference>
<feature type="domain" description="ABC transmembrane type-1" evidence="7">
    <location>
        <begin position="15"/>
        <end position="201"/>
    </location>
</feature>
<protein>
    <submittedName>
        <fullName evidence="8">ABC transporter permease</fullName>
    </submittedName>
</protein>
<feature type="transmembrane region" description="Helical" evidence="6">
    <location>
        <begin position="20"/>
        <end position="39"/>
    </location>
</feature>
<dbReference type="GO" id="GO:0055085">
    <property type="term" value="P:transmembrane transport"/>
    <property type="evidence" value="ECO:0007669"/>
    <property type="project" value="InterPro"/>
</dbReference>
<evidence type="ECO:0000256" key="6">
    <source>
        <dbReference type="RuleBase" id="RU363032"/>
    </source>
</evidence>
<dbReference type="RefSeq" id="WP_243012290.1">
    <property type="nucleotide sequence ID" value="NZ_JALGAR010000003.1"/>
</dbReference>
<name>A0AA41QVS2_9MICO</name>
<accession>A0AA41QVS2</accession>
<evidence type="ECO:0000313" key="9">
    <source>
        <dbReference type="Proteomes" id="UP001165341"/>
    </source>
</evidence>
<proteinExistence type="inferred from homology"/>
<dbReference type="PANTHER" id="PTHR30177:SF4">
    <property type="entry name" value="OSMOPROTECTANT IMPORT PERMEASE PROTEIN OSMW"/>
    <property type="match status" value="1"/>
</dbReference>
<evidence type="ECO:0000256" key="2">
    <source>
        <dbReference type="ARBA" id="ARBA00022448"/>
    </source>
</evidence>
<reference evidence="8" key="1">
    <citation type="submission" date="2022-03" db="EMBL/GenBank/DDBJ databases">
        <title>Cryobacterium sp. nov. strain ZS14-85, isolated from Antarctic soil.</title>
        <authorList>
            <person name="Li J."/>
            <person name="Niu G."/>
        </authorList>
    </citation>
    <scope>NUCLEOTIDE SEQUENCE</scope>
    <source>
        <strain evidence="8">ZS14-85</strain>
    </source>
</reference>
<keyword evidence="9" id="KW-1185">Reference proteome</keyword>
<dbReference type="GO" id="GO:0005886">
    <property type="term" value="C:plasma membrane"/>
    <property type="evidence" value="ECO:0007669"/>
    <property type="project" value="UniProtKB-SubCell"/>
</dbReference>
<feature type="transmembrane region" description="Helical" evidence="6">
    <location>
        <begin position="79"/>
        <end position="100"/>
    </location>
</feature>
<dbReference type="Pfam" id="PF00528">
    <property type="entry name" value="BPD_transp_1"/>
    <property type="match status" value="1"/>
</dbReference>
<comment type="similarity">
    <text evidence="6">Belongs to the binding-protein-dependent transport system permease family.</text>
</comment>
<dbReference type="InterPro" id="IPR000515">
    <property type="entry name" value="MetI-like"/>
</dbReference>
<dbReference type="SUPFAM" id="SSF161098">
    <property type="entry name" value="MetI-like"/>
    <property type="match status" value="1"/>
</dbReference>
<evidence type="ECO:0000256" key="4">
    <source>
        <dbReference type="ARBA" id="ARBA00022989"/>
    </source>
</evidence>
<keyword evidence="5 6" id="KW-0472">Membrane</keyword>
<dbReference type="AlphaFoldDB" id="A0AA41QVS2"/>
<evidence type="ECO:0000256" key="1">
    <source>
        <dbReference type="ARBA" id="ARBA00004141"/>
    </source>
</evidence>
<feature type="transmembrane region" description="Helical" evidence="6">
    <location>
        <begin position="132"/>
        <end position="159"/>
    </location>
</feature>
<keyword evidence="4 6" id="KW-1133">Transmembrane helix</keyword>
<dbReference type="InterPro" id="IPR035906">
    <property type="entry name" value="MetI-like_sf"/>
</dbReference>
<feature type="transmembrane region" description="Helical" evidence="6">
    <location>
        <begin position="51"/>
        <end position="73"/>
    </location>
</feature>
<dbReference type="PROSITE" id="PS50928">
    <property type="entry name" value="ABC_TM1"/>
    <property type="match status" value="1"/>
</dbReference>
<comment type="subcellular location">
    <subcellularLocation>
        <location evidence="6">Cell membrane</location>
        <topology evidence="6">Multi-pass membrane protein</topology>
    </subcellularLocation>
    <subcellularLocation>
        <location evidence="1">Membrane</location>
        <topology evidence="1">Multi-pass membrane protein</topology>
    </subcellularLocation>
</comment>
<evidence type="ECO:0000256" key="3">
    <source>
        <dbReference type="ARBA" id="ARBA00022692"/>
    </source>
</evidence>
<comment type="caution">
    <text evidence="8">The sequence shown here is derived from an EMBL/GenBank/DDBJ whole genome shotgun (WGS) entry which is preliminary data.</text>
</comment>
<dbReference type="CDD" id="cd06261">
    <property type="entry name" value="TM_PBP2"/>
    <property type="match status" value="1"/>
</dbReference>
<sequence>MTWLWSNLDLVWLRTLDHIVLSLPPIVLSFVIALPLGWLANRYRPTRGAILSIAGLFYAIPSLPLLFILPVVIGTSLRSPANLIAALTLYGLALMVRVVADGLASVDPDVRQSATAVGFSAWSRFWLVELPLAGPVLLAGVRVVTVSTVSLATVGAVIGAKSLGSLFTDGFQRGIQVEIITGIVATVLLALVLDGAVVLLGRALMPWTRRTRRIRPESIATLGRMTAVRGAA</sequence>
<keyword evidence="3 6" id="KW-0812">Transmembrane</keyword>
<keyword evidence="2 6" id="KW-0813">Transport</keyword>
<evidence type="ECO:0000313" key="8">
    <source>
        <dbReference type="EMBL" id="MCI4658586.1"/>
    </source>
</evidence>
<evidence type="ECO:0000259" key="7">
    <source>
        <dbReference type="PROSITE" id="PS50928"/>
    </source>
</evidence>
<evidence type="ECO:0000256" key="5">
    <source>
        <dbReference type="ARBA" id="ARBA00023136"/>
    </source>
</evidence>
<organism evidence="8 9">
    <name type="scientific">Cryobacterium zhongshanensis</name>
    <dbReference type="NCBI Taxonomy" id="2928153"/>
    <lineage>
        <taxon>Bacteria</taxon>
        <taxon>Bacillati</taxon>
        <taxon>Actinomycetota</taxon>
        <taxon>Actinomycetes</taxon>
        <taxon>Micrococcales</taxon>
        <taxon>Microbacteriaceae</taxon>
        <taxon>Cryobacterium</taxon>
    </lineage>
</organism>
<dbReference type="Gene3D" id="1.10.3720.10">
    <property type="entry name" value="MetI-like"/>
    <property type="match status" value="1"/>
</dbReference>
<gene>
    <name evidence="8" type="ORF">MQH31_12295</name>
</gene>